<feature type="domain" description="Protein FecR C-terminal" evidence="3">
    <location>
        <begin position="315"/>
        <end position="380"/>
    </location>
</feature>
<evidence type="ECO:0000256" key="1">
    <source>
        <dbReference type="SAM" id="Phobius"/>
    </source>
</evidence>
<keyword evidence="1" id="KW-0812">Transmembrane</keyword>
<proteinExistence type="predicted"/>
<dbReference type="EMBL" id="JAGTXB010000003">
    <property type="protein sequence ID" value="MBS0027322.1"/>
    <property type="molecule type" value="Genomic_DNA"/>
</dbReference>
<dbReference type="InterPro" id="IPR006860">
    <property type="entry name" value="FecR"/>
</dbReference>
<evidence type="ECO:0000259" key="3">
    <source>
        <dbReference type="Pfam" id="PF16344"/>
    </source>
</evidence>
<sequence length="385" mass="42890">MTSDKQHTDQLMLEKLTGMISPEDDHTLRRLMAADPALKDAFSRMQEQLHTPAAKQYLRQLDETQLWEKRKHLFQKGNIRHMRVLYRGAAAGLLLLLGSALYLFLSREQQPHPLAGVKPAATANNVILQMANGQTIVLSDTAQSALLNIGAAQMRVSPKSLQYESADANAPMAMNLLQVPAGKDYKLTLPDSTEIWLNAMSEIRFPVSFNGPTREVFVNGEAYFSVSKDINRPFIVHTGQFSVNVLGTAFNINTYSSNSPRLSLSSGKVALKSKTGNQSVQLSPGYEATYNSQQNNGFRVDAFNARNTLAWMEGKYYFRNTTLKEIAMVIRRLFDVTVQFNTAGVENMNVSGVLTKKDGLPEFMDNLSKTTDIKYQLNGSVLQIL</sequence>
<feature type="domain" description="FecR protein" evidence="2">
    <location>
        <begin position="179"/>
        <end position="269"/>
    </location>
</feature>
<keyword evidence="1" id="KW-1133">Transmembrane helix</keyword>
<dbReference type="PANTHER" id="PTHR30273">
    <property type="entry name" value="PERIPLASMIC SIGNAL SENSOR AND SIGMA FACTOR ACTIVATOR FECR-RELATED"/>
    <property type="match status" value="1"/>
</dbReference>
<evidence type="ECO:0000313" key="5">
    <source>
        <dbReference type="Proteomes" id="UP000676386"/>
    </source>
</evidence>
<dbReference type="Pfam" id="PF16344">
    <property type="entry name" value="FecR_C"/>
    <property type="match status" value="1"/>
</dbReference>
<evidence type="ECO:0000313" key="4">
    <source>
        <dbReference type="EMBL" id="MBS0027322.1"/>
    </source>
</evidence>
<keyword evidence="5" id="KW-1185">Reference proteome</keyword>
<dbReference type="Pfam" id="PF04773">
    <property type="entry name" value="FecR"/>
    <property type="match status" value="1"/>
</dbReference>
<dbReference type="PANTHER" id="PTHR30273:SF2">
    <property type="entry name" value="PROTEIN FECR"/>
    <property type="match status" value="1"/>
</dbReference>
<dbReference type="InterPro" id="IPR012373">
    <property type="entry name" value="Ferrdict_sens_TM"/>
</dbReference>
<dbReference type="Gene3D" id="3.55.50.30">
    <property type="match status" value="1"/>
</dbReference>
<keyword evidence="1" id="KW-0472">Membrane</keyword>
<accession>A0ABS5IWI0</accession>
<dbReference type="Proteomes" id="UP000676386">
    <property type="component" value="Unassembled WGS sequence"/>
</dbReference>
<evidence type="ECO:0000259" key="2">
    <source>
        <dbReference type="Pfam" id="PF04773"/>
    </source>
</evidence>
<dbReference type="Gene3D" id="2.60.120.1440">
    <property type="match status" value="1"/>
</dbReference>
<reference evidence="4 5" key="1">
    <citation type="submission" date="2021-04" db="EMBL/GenBank/DDBJ databases">
        <title>Chitinophaga sp. nov., isolated from the rhizosphere soil.</title>
        <authorList>
            <person name="He S."/>
        </authorList>
    </citation>
    <scope>NUCLEOTIDE SEQUENCE [LARGE SCALE GENOMIC DNA]</scope>
    <source>
        <strain evidence="4 5">2R12</strain>
    </source>
</reference>
<name>A0ABS5IWI0_9BACT</name>
<comment type="caution">
    <text evidence="4">The sequence shown here is derived from an EMBL/GenBank/DDBJ whole genome shotgun (WGS) entry which is preliminary data.</text>
</comment>
<dbReference type="PIRSF" id="PIRSF018266">
    <property type="entry name" value="FecR"/>
    <property type="match status" value="1"/>
</dbReference>
<protein>
    <submittedName>
        <fullName evidence="4">FecR domain-containing protein</fullName>
    </submittedName>
</protein>
<dbReference type="RefSeq" id="WP_211972422.1">
    <property type="nucleotide sequence ID" value="NZ_JAGTXB010000003.1"/>
</dbReference>
<organism evidence="4 5">
    <name type="scientific">Chitinophaga hostae</name>
    <dbReference type="NCBI Taxonomy" id="2831022"/>
    <lineage>
        <taxon>Bacteria</taxon>
        <taxon>Pseudomonadati</taxon>
        <taxon>Bacteroidota</taxon>
        <taxon>Chitinophagia</taxon>
        <taxon>Chitinophagales</taxon>
        <taxon>Chitinophagaceae</taxon>
        <taxon>Chitinophaga</taxon>
    </lineage>
</organism>
<feature type="transmembrane region" description="Helical" evidence="1">
    <location>
        <begin position="84"/>
        <end position="105"/>
    </location>
</feature>
<gene>
    <name evidence="4" type="ORF">KE626_08380</name>
</gene>
<dbReference type="InterPro" id="IPR032508">
    <property type="entry name" value="FecR_C"/>
</dbReference>